<name>A0A9D4L9Q8_DREPO</name>
<evidence type="ECO:0000313" key="1">
    <source>
        <dbReference type="EMBL" id="KAH3854438.1"/>
    </source>
</evidence>
<protein>
    <submittedName>
        <fullName evidence="1">Uncharacterized protein</fullName>
    </submittedName>
</protein>
<dbReference type="EMBL" id="JAIWYP010000003">
    <property type="protein sequence ID" value="KAH3854438.1"/>
    <property type="molecule type" value="Genomic_DNA"/>
</dbReference>
<proteinExistence type="predicted"/>
<reference evidence="1" key="2">
    <citation type="submission" date="2020-11" db="EMBL/GenBank/DDBJ databases">
        <authorList>
            <person name="McCartney M.A."/>
            <person name="Auch B."/>
            <person name="Kono T."/>
            <person name="Mallez S."/>
            <person name="Becker A."/>
            <person name="Gohl D.M."/>
            <person name="Silverstein K.A.T."/>
            <person name="Koren S."/>
            <person name="Bechman K.B."/>
            <person name="Herman A."/>
            <person name="Abrahante J.E."/>
            <person name="Garbe J."/>
        </authorList>
    </citation>
    <scope>NUCLEOTIDE SEQUENCE</scope>
    <source>
        <strain evidence="1">Duluth1</strain>
        <tissue evidence="1">Whole animal</tissue>
    </source>
</reference>
<keyword evidence="2" id="KW-1185">Reference proteome</keyword>
<reference evidence="1" key="1">
    <citation type="journal article" date="2019" name="bioRxiv">
        <title>The Genome of the Zebra Mussel, Dreissena polymorpha: A Resource for Invasive Species Research.</title>
        <authorList>
            <person name="McCartney M.A."/>
            <person name="Auch B."/>
            <person name="Kono T."/>
            <person name="Mallez S."/>
            <person name="Zhang Y."/>
            <person name="Obille A."/>
            <person name="Becker A."/>
            <person name="Abrahante J.E."/>
            <person name="Garbe J."/>
            <person name="Badalamenti J.P."/>
            <person name="Herman A."/>
            <person name="Mangelson H."/>
            <person name="Liachko I."/>
            <person name="Sullivan S."/>
            <person name="Sone E.D."/>
            <person name="Koren S."/>
            <person name="Silverstein K.A.T."/>
            <person name="Beckman K.B."/>
            <person name="Gohl D.M."/>
        </authorList>
    </citation>
    <scope>NUCLEOTIDE SEQUENCE</scope>
    <source>
        <strain evidence="1">Duluth1</strain>
        <tissue evidence="1">Whole animal</tissue>
    </source>
</reference>
<dbReference type="AlphaFoldDB" id="A0A9D4L9Q8"/>
<gene>
    <name evidence="1" type="ORF">DPMN_096980</name>
</gene>
<organism evidence="1 2">
    <name type="scientific">Dreissena polymorpha</name>
    <name type="common">Zebra mussel</name>
    <name type="synonym">Mytilus polymorpha</name>
    <dbReference type="NCBI Taxonomy" id="45954"/>
    <lineage>
        <taxon>Eukaryota</taxon>
        <taxon>Metazoa</taxon>
        <taxon>Spiralia</taxon>
        <taxon>Lophotrochozoa</taxon>
        <taxon>Mollusca</taxon>
        <taxon>Bivalvia</taxon>
        <taxon>Autobranchia</taxon>
        <taxon>Heteroconchia</taxon>
        <taxon>Euheterodonta</taxon>
        <taxon>Imparidentia</taxon>
        <taxon>Neoheterodontei</taxon>
        <taxon>Myida</taxon>
        <taxon>Dreissenoidea</taxon>
        <taxon>Dreissenidae</taxon>
        <taxon>Dreissena</taxon>
    </lineage>
</organism>
<comment type="caution">
    <text evidence="1">The sequence shown here is derived from an EMBL/GenBank/DDBJ whole genome shotgun (WGS) entry which is preliminary data.</text>
</comment>
<evidence type="ECO:0000313" key="2">
    <source>
        <dbReference type="Proteomes" id="UP000828390"/>
    </source>
</evidence>
<accession>A0A9D4L9Q8</accession>
<sequence length="61" mass="7171">MVFIPGKAGTIFSRKRSQRRKKVPVSLYRNWHSTWTSEADLKRGYEASYWAGNRKRSSSCF</sequence>
<dbReference type="Proteomes" id="UP000828390">
    <property type="component" value="Unassembled WGS sequence"/>
</dbReference>